<dbReference type="Proteomes" id="UP000272193">
    <property type="component" value="Unassembled WGS sequence"/>
</dbReference>
<keyword evidence="5" id="KW-1185">Reference proteome</keyword>
<feature type="coiled-coil region" evidence="1">
    <location>
        <begin position="78"/>
        <end position="157"/>
    </location>
</feature>
<evidence type="ECO:0000313" key="4">
    <source>
        <dbReference type="EMBL" id="RPE72413.1"/>
    </source>
</evidence>
<organism evidence="4 5">
    <name type="scientific">Tibeticola sediminis</name>
    <dbReference type="NCBI Taxonomy" id="1917811"/>
    <lineage>
        <taxon>Bacteria</taxon>
        <taxon>Pseudomonadati</taxon>
        <taxon>Pseudomonadota</taxon>
        <taxon>Betaproteobacteria</taxon>
        <taxon>Burkholderiales</taxon>
        <taxon>Comamonadaceae</taxon>
        <taxon>Tibeticola</taxon>
    </lineage>
</organism>
<feature type="chain" id="PRO_5018321011" evidence="2">
    <location>
        <begin position="29"/>
        <end position="220"/>
    </location>
</feature>
<dbReference type="InterPro" id="IPR025392">
    <property type="entry name" value="DUF4124"/>
</dbReference>
<feature type="signal peptide" evidence="2">
    <location>
        <begin position="1"/>
        <end position="28"/>
    </location>
</feature>
<evidence type="ECO:0000256" key="2">
    <source>
        <dbReference type="SAM" id="SignalP"/>
    </source>
</evidence>
<comment type="caution">
    <text evidence="4">The sequence shown here is derived from an EMBL/GenBank/DDBJ whole genome shotgun (WGS) entry which is preliminary data.</text>
</comment>
<name>A0A3N4UQ77_9BURK</name>
<sequence>MNSTRMAPPVTWAAVGSVALSVCQSVMAANVYTCVDARGRKLTSDRPIVECIDREQLEISPSGVIVRRIPPSLTAAERAAIEERERAQAEAKARAEEQRRRDRALLIRYPRPEVLENERREALAQVDHVIEAARERLSELQRERKALEAEREFYLKDPSRMPPALRRQLEDNTQAIAAQERFILDKQEEKKRIDERFDADRQRLRPLWAGSAAAAAPSSR</sequence>
<dbReference type="Pfam" id="PF13511">
    <property type="entry name" value="DUF4124"/>
    <property type="match status" value="1"/>
</dbReference>
<dbReference type="AlphaFoldDB" id="A0A3N4UQ77"/>
<accession>A0A3N4UQ77</accession>
<evidence type="ECO:0000259" key="3">
    <source>
        <dbReference type="Pfam" id="PF13511"/>
    </source>
</evidence>
<evidence type="ECO:0000313" key="5">
    <source>
        <dbReference type="Proteomes" id="UP000272193"/>
    </source>
</evidence>
<protein>
    <submittedName>
        <fullName evidence="4">Uncharacterized protein DUF4124</fullName>
    </submittedName>
</protein>
<feature type="domain" description="DUF4124" evidence="3">
    <location>
        <begin position="19"/>
        <end position="71"/>
    </location>
</feature>
<keyword evidence="2" id="KW-0732">Signal</keyword>
<dbReference type="RefSeq" id="WP_245968702.1">
    <property type="nucleotide sequence ID" value="NZ_RKQL01000001.1"/>
</dbReference>
<reference evidence="4 5" key="1">
    <citation type="submission" date="2018-11" db="EMBL/GenBank/DDBJ databases">
        <title>Genomic Encyclopedia of Type Strains, Phase IV (KMG-IV): sequencing the most valuable type-strain genomes for metagenomic binning, comparative biology and taxonomic classification.</title>
        <authorList>
            <person name="Goeker M."/>
        </authorList>
    </citation>
    <scope>NUCLEOTIDE SEQUENCE [LARGE SCALE GENOMIC DNA]</scope>
    <source>
        <strain evidence="4 5">DSM 101684</strain>
    </source>
</reference>
<gene>
    <name evidence="4" type="ORF">EDC62_0101</name>
</gene>
<proteinExistence type="predicted"/>
<dbReference type="EMBL" id="RKQL01000001">
    <property type="protein sequence ID" value="RPE72413.1"/>
    <property type="molecule type" value="Genomic_DNA"/>
</dbReference>
<keyword evidence="1" id="KW-0175">Coiled coil</keyword>
<evidence type="ECO:0000256" key="1">
    <source>
        <dbReference type="SAM" id="Coils"/>
    </source>
</evidence>